<reference evidence="4 5" key="1">
    <citation type="submission" date="2020-05" db="EMBL/GenBank/DDBJ databases">
        <title>Vigna angularis (adzuki bean) Var. LongXiaoDou No. 4 denovo assembly.</title>
        <authorList>
            <person name="Xiang H."/>
        </authorList>
    </citation>
    <scope>NUCLEOTIDE SEQUENCE [LARGE SCALE GENOMIC DNA]</scope>
    <source>
        <tissue evidence="4">Leaf</tissue>
    </source>
</reference>
<evidence type="ECO:0000313" key="4">
    <source>
        <dbReference type="EMBL" id="KAG2395289.1"/>
    </source>
</evidence>
<dbReference type="Gene3D" id="2.30.31.10">
    <property type="entry name" value="Transcriptional Coactivator Pc4, Chain A"/>
    <property type="match status" value="1"/>
</dbReference>
<evidence type="ECO:0000256" key="1">
    <source>
        <dbReference type="ARBA" id="ARBA00006061"/>
    </source>
</evidence>
<dbReference type="GO" id="GO:0003697">
    <property type="term" value="F:single-stranded DNA binding"/>
    <property type="evidence" value="ECO:0007669"/>
    <property type="project" value="InterPro"/>
</dbReference>
<dbReference type="Proteomes" id="UP000743370">
    <property type="component" value="Unassembled WGS sequence"/>
</dbReference>
<keyword evidence="2" id="KW-0809">Transit peptide</keyword>
<dbReference type="AlphaFoldDB" id="A0A8T0K7Q1"/>
<keyword evidence="4" id="KW-0238">DNA-binding</keyword>
<dbReference type="PANTHER" id="PTHR31745">
    <property type="entry name" value="SINGLE-STRANDED DNA-BINDING PROTEIN WHY2, MITOCHONDRIAL"/>
    <property type="match status" value="1"/>
</dbReference>
<feature type="region of interest" description="Disordered" evidence="3">
    <location>
        <begin position="297"/>
        <end position="331"/>
    </location>
</feature>
<organism evidence="4 5">
    <name type="scientific">Phaseolus angularis</name>
    <name type="common">Azuki bean</name>
    <name type="synonym">Vigna angularis</name>
    <dbReference type="NCBI Taxonomy" id="3914"/>
    <lineage>
        <taxon>Eukaryota</taxon>
        <taxon>Viridiplantae</taxon>
        <taxon>Streptophyta</taxon>
        <taxon>Embryophyta</taxon>
        <taxon>Tracheophyta</taxon>
        <taxon>Spermatophyta</taxon>
        <taxon>Magnoliopsida</taxon>
        <taxon>eudicotyledons</taxon>
        <taxon>Gunneridae</taxon>
        <taxon>Pentapetalae</taxon>
        <taxon>rosids</taxon>
        <taxon>fabids</taxon>
        <taxon>Fabales</taxon>
        <taxon>Fabaceae</taxon>
        <taxon>Papilionoideae</taxon>
        <taxon>50 kb inversion clade</taxon>
        <taxon>NPAAA clade</taxon>
        <taxon>indigoferoid/millettioid clade</taxon>
        <taxon>Phaseoleae</taxon>
        <taxon>Vigna</taxon>
    </lineage>
</organism>
<dbReference type="PANTHER" id="PTHR31745:SF1">
    <property type="entry name" value="SINGLE-STRANDED DNA-BINDING PROTEIN WHY2, MITOCHONDRIAL"/>
    <property type="match status" value="1"/>
</dbReference>
<sequence length="331" mass="36772">MNVNYNDVIEYEVDISGTIHTQIEESSVSGESRGRSSSIVSEFRHRQIGGFTLHSVGECQLNYTSMRANEVEEIPMEQELEENDAVAHSVGFRYLNSWMNVEVGDSLWDRRDFTHSAGISTSTNNYAAKGIAYTRYASDRIFAPYTVYKGKAAFSLSPCLPTFTKLDSGTVVVDRRGSIMMTFMHSIGERKYDWEKRQRFALSATEVGSLINMGSQDSSEFFHDPSMLSSNAGQVRKSLSIKPNANSNGYFVSLNVVNNLLNTKDYFSVPVTAAEFAVMKTACSFALPHIMGWDQITNPQSRGTESRGTVGIQRKGGSQSDCNTDEYESSS</sequence>
<evidence type="ECO:0000313" key="5">
    <source>
        <dbReference type="Proteomes" id="UP000743370"/>
    </source>
</evidence>
<dbReference type="InterPro" id="IPR013742">
    <property type="entry name" value="Whirly"/>
</dbReference>
<dbReference type="Pfam" id="PF08536">
    <property type="entry name" value="Whirly"/>
    <property type="match status" value="1"/>
</dbReference>
<protein>
    <submittedName>
        <fullName evidence="4">Single-stranded DNA-binding protein</fullName>
    </submittedName>
</protein>
<comment type="caution">
    <text evidence="4">The sequence shown here is derived from an EMBL/GenBank/DDBJ whole genome shotgun (WGS) entry which is preliminary data.</text>
</comment>
<dbReference type="EMBL" id="JABFOF010000006">
    <property type="protein sequence ID" value="KAG2395289.1"/>
    <property type="molecule type" value="Genomic_DNA"/>
</dbReference>
<name>A0A8T0K7Q1_PHAAN</name>
<dbReference type="InterPro" id="IPR009044">
    <property type="entry name" value="ssDNA-bd_transcriptional_reg"/>
</dbReference>
<comment type="similarity">
    <text evidence="1">Belongs to the Whirly family.</text>
</comment>
<feature type="compositionally biased region" description="Polar residues" evidence="3">
    <location>
        <begin position="297"/>
        <end position="307"/>
    </location>
</feature>
<accession>A0A8T0K7Q1</accession>
<gene>
    <name evidence="4" type="ORF">HKW66_Vig0073350</name>
</gene>
<proteinExistence type="inferred from homology"/>
<evidence type="ECO:0000256" key="3">
    <source>
        <dbReference type="SAM" id="MobiDB-lite"/>
    </source>
</evidence>
<evidence type="ECO:0000256" key="2">
    <source>
        <dbReference type="ARBA" id="ARBA00022946"/>
    </source>
</evidence>
<dbReference type="GO" id="GO:0006952">
    <property type="term" value="P:defense response"/>
    <property type="evidence" value="ECO:0007669"/>
    <property type="project" value="InterPro"/>
</dbReference>
<dbReference type="GO" id="GO:0006355">
    <property type="term" value="P:regulation of DNA-templated transcription"/>
    <property type="evidence" value="ECO:0007669"/>
    <property type="project" value="InterPro"/>
</dbReference>
<dbReference type="SUPFAM" id="SSF54447">
    <property type="entry name" value="ssDNA-binding transcriptional regulator domain"/>
    <property type="match status" value="1"/>
</dbReference>